<evidence type="ECO:0000313" key="2">
    <source>
        <dbReference type="Proteomes" id="UP000246077"/>
    </source>
</evidence>
<dbReference type="EMBL" id="QGLF01000001">
    <property type="protein sequence ID" value="PWR23014.1"/>
    <property type="molecule type" value="Genomic_DNA"/>
</dbReference>
<dbReference type="Proteomes" id="UP000246077">
    <property type="component" value="Unassembled WGS sequence"/>
</dbReference>
<reference evidence="2" key="1">
    <citation type="submission" date="2018-05" db="EMBL/GenBank/DDBJ databases">
        <title>Zavarzinia sp. HR-AS.</title>
        <authorList>
            <person name="Lee Y."/>
            <person name="Jeon C.O."/>
        </authorList>
    </citation>
    <scope>NUCLEOTIDE SEQUENCE [LARGE SCALE GENOMIC DNA]</scope>
    <source>
        <strain evidence="2">DSM 1231</strain>
    </source>
</reference>
<organism evidence="1 2">
    <name type="scientific">Zavarzinia compransoris</name>
    <dbReference type="NCBI Taxonomy" id="1264899"/>
    <lineage>
        <taxon>Bacteria</taxon>
        <taxon>Pseudomonadati</taxon>
        <taxon>Pseudomonadota</taxon>
        <taxon>Alphaproteobacteria</taxon>
        <taxon>Rhodospirillales</taxon>
        <taxon>Zavarziniaceae</taxon>
        <taxon>Zavarzinia</taxon>
    </lineage>
</organism>
<dbReference type="AlphaFoldDB" id="A0A317E9P6"/>
<gene>
    <name evidence="1" type="ORF">DKG75_00080</name>
</gene>
<dbReference type="RefSeq" id="WP_109919049.1">
    <property type="nucleotide sequence ID" value="NZ_QGLF01000001.1"/>
</dbReference>
<comment type="caution">
    <text evidence="1">The sequence shown here is derived from an EMBL/GenBank/DDBJ whole genome shotgun (WGS) entry which is preliminary data.</text>
</comment>
<name>A0A317E9P6_9PROT</name>
<evidence type="ECO:0000313" key="1">
    <source>
        <dbReference type="EMBL" id="PWR23014.1"/>
    </source>
</evidence>
<proteinExistence type="predicted"/>
<keyword evidence="2" id="KW-1185">Reference proteome</keyword>
<accession>A0A317E9P6</accession>
<sequence>MTTKPMPGSVPNVKKAARIHEERAAARNTQIAAMKRDTVATKLKGFVNHAYKRPNAKPRTGR</sequence>
<protein>
    <submittedName>
        <fullName evidence="1">Uncharacterized protein</fullName>
    </submittedName>
</protein>